<accession>A0ABS8BFR8</accession>
<dbReference type="RefSeq" id="WP_226730992.1">
    <property type="nucleotide sequence ID" value="NZ_JAJAUY010000231.1"/>
</dbReference>
<protein>
    <submittedName>
        <fullName evidence="1">Uncharacterized protein</fullName>
    </submittedName>
</protein>
<sequence length="168" mass="17338">PARTAAVRGAARVHFAYAPDGDDIRFTVEAKAAPYTRPFTLDGKPVEGLPVDAKGKVTVHHRIAATGEVGTSEAEVDCLVTGDGVATLTAVVTKSNVDPAGTRIGISVQDGRYGAPDRLGFSWGVANADPGREPFVPRTGICMAPAPFTTVTAGGFAVDSAPLPPLRK</sequence>
<keyword evidence="2" id="KW-1185">Reference proteome</keyword>
<gene>
    <name evidence="1" type="ORF">LG632_29495</name>
</gene>
<comment type="caution">
    <text evidence="1">The sequence shown here is derived from an EMBL/GenBank/DDBJ whole genome shotgun (WGS) entry which is preliminary data.</text>
</comment>
<name>A0ABS8BFR8_9ACTN</name>
<proteinExistence type="predicted"/>
<dbReference type="EMBL" id="JAJAUY010000231">
    <property type="protein sequence ID" value="MCB5183478.1"/>
    <property type="molecule type" value="Genomic_DNA"/>
</dbReference>
<organism evidence="1 2">
    <name type="scientific">Streptomyces antimicrobicus</name>
    <dbReference type="NCBI Taxonomy" id="2883108"/>
    <lineage>
        <taxon>Bacteria</taxon>
        <taxon>Bacillati</taxon>
        <taxon>Actinomycetota</taxon>
        <taxon>Actinomycetes</taxon>
        <taxon>Kitasatosporales</taxon>
        <taxon>Streptomycetaceae</taxon>
        <taxon>Streptomyces</taxon>
    </lineage>
</organism>
<reference evidence="1 2" key="1">
    <citation type="submission" date="2021-10" db="EMBL/GenBank/DDBJ databases">
        <title>Streptomyces sp. strain SMC 277, a novel streptomycete isolated from soil.</title>
        <authorList>
            <person name="Chanama M."/>
        </authorList>
    </citation>
    <scope>NUCLEOTIDE SEQUENCE [LARGE SCALE GENOMIC DNA]</scope>
    <source>
        <strain evidence="1 2">SMC 277</strain>
    </source>
</reference>
<evidence type="ECO:0000313" key="2">
    <source>
        <dbReference type="Proteomes" id="UP001199054"/>
    </source>
</evidence>
<evidence type="ECO:0000313" key="1">
    <source>
        <dbReference type="EMBL" id="MCB5183478.1"/>
    </source>
</evidence>
<feature type="non-terminal residue" evidence="1">
    <location>
        <position position="1"/>
    </location>
</feature>
<dbReference type="Proteomes" id="UP001199054">
    <property type="component" value="Unassembled WGS sequence"/>
</dbReference>